<comment type="caution">
    <text evidence="2">The sequence shown here is derived from an EMBL/GenBank/DDBJ whole genome shotgun (WGS) entry which is preliminary data.</text>
</comment>
<gene>
    <name evidence="2" type="ORF">GCM10009802_65340</name>
</gene>
<dbReference type="NCBIfam" id="TIGR03767">
    <property type="entry name" value="P_acnes_RR"/>
    <property type="match status" value="1"/>
</dbReference>
<protein>
    <submittedName>
        <fullName evidence="2">TIGR03767 family metallophosphoesterase</fullName>
    </submittedName>
</protein>
<reference evidence="2 3" key="1">
    <citation type="journal article" date="2019" name="Int. J. Syst. Evol. Microbiol.">
        <title>The Global Catalogue of Microorganisms (GCM) 10K type strain sequencing project: providing services to taxonomists for standard genome sequencing and annotation.</title>
        <authorList>
            <consortium name="The Broad Institute Genomics Platform"/>
            <consortium name="The Broad Institute Genome Sequencing Center for Infectious Disease"/>
            <person name="Wu L."/>
            <person name="Ma J."/>
        </authorList>
    </citation>
    <scope>NUCLEOTIDE SEQUENCE [LARGE SCALE GENOMIC DNA]</scope>
    <source>
        <strain evidence="2 3">JCM 15481</strain>
    </source>
</reference>
<dbReference type="InterPro" id="IPR051918">
    <property type="entry name" value="STPP_CPPED1"/>
</dbReference>
<evidence type="ECO:0000256" key="1">
    <source>
        <dbReference type="SAM" id="MobiDB-lite"/>
    </source>
</evidence>
<accession>A0ABN2A527</accession>
<dbReference type="InterPro" id="IPR029052">
    <property type="entry name" value="Metallo-depent_PP-like"/>
</dbReference>
<feature type="region of interest" description="Disordered" evidence="1">
    <location>
        <begin position="483"/>
        <end position="507"/>
    </location>
</feature>
<dbReference type="InterPro" id="IPR042281">
    <property type="entry name" value="GpdQ_beta-strand"/>
</dbReference>
<dbReference type="Gene3D" id="3.30.750.180">
    <property type="entry name" value="GpdQ, beta-strand dimerisation domain"/>
    <property type="match status" value="1"/>
</dbReference>
<name>A0ABN2A527_9ACTN</name>
<dbReference type="PANTHER" id="PTHR43143:SF1">
    <property type="entry name" value="SERINE_THREONINE-PROTEIN PHOSPHATASE CPPED1"/>
    <property type="match status" value="1"/>
</dbReference>
<organism evidence="2 3">
    <name type="scientific">Streptomyces synnematoformans</name>
    <dbReference type="NCBI Taxonomy" id="415721"/>
    <lineage>
        <taxon>Bacteria</taxon>
        <taxon>Bacillati</taxon>
        <taxon>Actinomycetota</taxon>
        <taxon>Actinomycetes</taxon>
        <taxon>Kitasatosporales</taxon>
        <taxon>Streptomycetaceae</taxon>
        <taxon>Streptomyces</taxon>
    </lineage>
</organism>
<dbReference type="Proteomes" id="UP001500443">
    <property type="component" value="Unassembled WGS sequence"/>
</dbReference>
<dbReference type="SUPFAM" id="SSF56300">
    <property type="entry name" value="Metallo-dependent phosphatases"/>
    <property type="match status" value="1"/>
</dbReference>
<evidence type="ECO:0000313" key="3">
    <source>
        <dbReference type="Proteomes" id="UP001500443"/>
    </source>
</evidence>
<dbReference type="InterPro" id="IPR022506">
    <property type="entry name" value="Metallophosphoesterase_PPA1498"/>
</dbReference>
<evidence type="ECO:0000313" key="2">
    <source>
        <dbReference type="EMBL" id="GAA1511098.1"/>
    </source>
</evidence>
<proteinExistence type="predicted"/>
<dbReference type="PANTHER" id="PTHR43143">
    <property type="entry name" value="METALLOPHOSPHOESTERASE, CALCINEURIN SUPERFAMILY"/>
    <property type="match status" value="1"/>
</dbReference>
<keyword evidence="3" id="KW-1185">Reference proteome</keyword>
<dbReference type="EMBL" id="BAAAPF010000478">
    <property type="protein sequence ID" value="GAA1511098.1"/>
    <property type="molecule type" value="Genomic_DNA"/>
</dbReference>
<feature type="compositionally biased region" description="Basic and acidic residues" evidence="1">
    <location>
        <begin position="496"/>
        <end position="507"/>
    </location>
</feature>
<sequence>MGRGGYRRLTEGAGWPRAVRTELGPAGPRRAETRTPLTAFVQLTDLHIVDVQTPLRSEYFRERAGNGWRPQEALSVPGAVALIERVNSLTVGPATGLALGCAVTTGDNTDNNSSLELEWFLTAMSGGRIVPNSGDPAAYEGVQNSGVDRYWHPQSRLRDADKALGFPRVDGYLEAAIREVTSPGLHLPWYSTVGNHDLLPGGCYAARQPFFAEYAVGDRKLMTLPESIAGPLFDTLRSHTDPRGEAFAEMLRTQRRLMRTVTPDERRVPFTAHEYVAAHLQGRFAGAGPVGHGYTEANRESGELYYDFALSGTGPGVVGISLDTTDQGGDYRGSLGTAQLRWLERKLTEHRSSYVVVFSHHTSKSIDNMTPDPFRPDDERHTGAELVELLLAHRNVVAWVNGHSHRNEITPHGGADGGFWEVTTASHVDFPQLARVVELADNGDGTLSLFTTLIESAAPYRTDGAELGQTGLASLYRELSLNAPHTPRRRPLAGTETDRNTELLRTR</sequence>